<dbReference type="PROSITE" id="PS51186">
    <property type="entry name" value="GNAT"/>
    <property type="match status" value="1"/>
</dbReference>
<sequence length="172" mass="18927">MELQIRQPVPGDAAALGRLHAEAWNVAYADQMPAELLAHFTVARRTAMWERVIASAQGERERIAIADVDGTAVGFARTGPCRDEDGPQGAGELYAINVSPHSWRGGVGTALLEAAHESLAANGFSLAVLWVLPGNDRARRFYVRHDWFSDGTAREDESHGFLVPEVRYSRRF</sequence>
<organism evidence="4 5">
    <name type="scientific">Actinospica durhamensis</name>
    <dbReference type="NCBI Taxonomy" id="1508375"/>
    <lineage>
        <taxon>Bacteria</taxon>
        <taxon>Bacillati</taxon>
        <taxon>Actinomycetota</taxon>
        <taxon>Actinomycetes</taxon>
        <taxon>Catenulisporales</taxon>
        <taxon>Actinospicaceae</taxon>
        <taxon>Actinospica</taxon>
    </lineage>
</organism>
<dbReference type="InterPro" id="IPR000182">
    <property type="entry name" value="GNAT_dom"/>
</dbReference>
<dbReference type="Gene3D" id="3.40.630.30">
    <property type="match status" value="1"/>
</dbReference>
<evidence type="ECO:0000313" key="5">
    <source>
        <dbReference type="Proteomes" id="UP000675781"/>
    </source>
</evidence>
<dbReference type="InterPro" id="IPR050832">
    <property type="entry name" value="Bact_Acetyltransf"/>
</dbReference>
<evidence type="ECO:0000313" key="4">
    <source>
        <dbReference type="EMBL" id="MBR7831728.1"/>
    </source>
</evidence>
<evidence type="ECO:0000256" key="2">
    <source>
        <dbReference type="ARBA" id="ARBA00023315"/>
    </source>
</evidence>
<gene>
    <name evidence="4" type="ORF">KDL01_00565</name>
</gene>
<dbReference type="GO" id="GO:0016747">
    <property type="term" value="F:acyltransferase activity, transferring groups other than amino-acyl groups"/>
    <property type="evidence" value="ECO:0007669"/>
    <property type="project" value="InterPro"/>
</dbReference>
<keyword evidence="5" id="KW-1185">Reference proteome</keyword>
<feature type="domain" description="N-acetyltransferase" evidence="3">
    <location>
        <begin position="3"/>
        <end position="172"/>
    </location>
</feature>
<reference evidence="4" key="1">
    <citation type="submission" date="2021-04" db="EMBL/GenBank/DDBJ databases">
        <title>Genome based classification of Actinospica acidithermotolerans sp. nov., an actinobacterium isolated from an Indonesian hot spring.</title>
        <authorList>
            <person name="Kusuma A.B."/>
            <person name="Putra K.E."/>
            <person name="Nafisah S."/>
            <person name="Loh J."/>
            <person name="Nouioui I."/>
            <person name="Goodfellow M."/>
        </authorList>
    </citation>
    <scope>NUCLEOTIDE SEQUENCE</scope>
    <source>
        <strain evidence="4">CSCA 57</strain>
    </source>
</reference>
<dbReference type="AlphaFoldDB" id="A0A941EJ23"/>
<name>A0A941EJ23_9ACTN</name>
<dbReference type="Proteomes" id="UP000675781">
    <property type="component" value="Unassembled WGS sequence"/>
</dbReference>
<proteinExistence type="predicted"/>
<dbReference type="PANTHER" id="PTHR43877:SF1">
    <property type="entry name" value="ACETYLTRANSFERASE"/>
    <property type="match status" value="1"/>
</dbReference>
<evidence type="ECO:0000259" key="3">
    <source>
        <dbReference type="PROSITE" id="PS51186"/>
    </source>
</evidence>
<dbReference type="EMBL" id="JAGSOG010000002">
    <property type="protein sequence ID" value="MBR7831728.1"/>
    <property type="molecule type" value="Genomic_DNA"/>
</dbReference>
<dbReference type="Pfam" id="PF00583">
    <property type="entry name" value="Acetyltransf_1"/>
    <property type="match status" value="1"/>
</dbReference>
<dbReference type="CDD" id="cd04301">
    <property type="entry name" value="NAT_SF"/>
    <property type="match status" value="1"/>
</dbReference>
<dbReference type="SUPFAM" id="SSF55729">
    <property type="entry name" value="Acyl-CoA N-acyltransferases (Nat)"/>
    <property type="match status" value="1"/>
</dbReference>
<comment type="caution">
    <text evidence="4">The sequence shown here is derived from an EMBL/GenBank/DDBJ whole genome shotgun (WGS) entry which is preliminary data.</text>
</comment>
<protein>
    <submittedName>
        <fullName evidence="4">GNAT family N-acetyltransferase</fullName>
    </submittedName>
</protein>
<dbReference type="PANTHER" id="PTHR43877">
    <property type="entry name" value="AMINOALKYLPHOSPHONATE N-ACETYLTRANSFERASE-RELATED-RELATED"/>
    <property type="match status" value="1"/>
</dbReference>
<dbReference type="InterPro" id="IPR016181">
    <property type="entry name" value="Acyl_CoA_acyltransferase"/>
</dbReference>
<dbReference type="RefSeq" id="WP_212526263.1">
    <property type="nucleotide sequence ID" value="NZ_JAGSOG010000002.1"/>
</dbReference>
<evidence type="ECO:0000256" key="1">
    <source>
        <dbReference type="ARBA" id="ARBA00022679"/>
    </source>
</evidence>
<accession>A0A941EJ23</accession>
<keyword evidence="1" id="KW-0808">Transferase</keyword>
<keyword evidence="2" id="KW-0012">Acyltransferase</keyword>